<dbReference type="Pfam" id="PF03787">
    <property type="entry name" value="RAMPs"/>
    <property type="match status" value="1"/>
</dbReference>
<evidence type="ECO:0000256" key="3">
    <source>
        <dbReference type="SAM" id="MobiDB-lite"/>
    </source>
</evidence>
<comment type="caution">
    <text evidence="5">The sequence shown here is derived from an EMBL/GenBank/DDBJ whole genome shotgun (WGS) entry which is preliminary data.</text>
</comment>
<comment type="subunit">
    <text evidence="2">Part of the Csm effector complex that includes Cas10, Csm2, Csm3, Csm4 and Csm5.</text>
</comment>
<dbReference type="InterPro" id="IPR052216">
    <property type="entry name" value="CRISPR_Csm3_endoribonuclease"/>
</dbReference>
<proteinExistence type="predicted"/>
<feature type="region of interest" description="Disordered" evidence="3">
    <location>
        <begin position="606"/>
        <end position="625"/>
    </location>
</feature>
<reference evidence="5" key="1">
    <citation type="submission" date="2023-02" db="EMBL/GenBank/DDBJ databases">
        <title>Actinomadura rubrobrunea NBRC 14622.</title>
        <authorList>
            <person name="Ichikawa N."/>
            <person name="Sato H."/>
            <person name="Tonouchi N."/>
        </authorList>
    </citation>
    <scope>NUCLEOTIDE SEQUENCE</scope>
    <source>
        <strain evidence="5">NBRC 14622</strain>
    </source>
</reference>
<keyword evidence="6" id="KW-1185">Reference proteome</keyword>
<evidence type="ECO:0000313" key="6">
    <source>
        <dbReference type="Proteomes" id="UP001165124"/>
    </source>
</evidence>
<dbReference type="Proteomes" id="UP001165124">
    <property type="component" value="Unassembled WGS sequence"/>
</dbReference>
<dbReference type="AlphaFoldDB" id="A0A9W6PW63"/>
<dbReference type="CDD" id="cd09726">
    <property type="entry name" value="RAMP_I_III"/>
    <property type="match status" value="1"/>
</dbReference>
<feature type="domain" description="CRISPR type III-associated protein" evidence="4">
    <location>
        <begin position="16"/>
        <end position="216"/>
    </location>
</feature>
<accession>A0A9W6PW63</accession>
<protein>
    <recommendedName>
        <fullName evidence="4">CRISPR type III-associated protein domain-containing protein</fullName>
    </recommendedName>
</protein>
<dbReference type="GO" id="GO:0051607">
    <property type="term" value="P:defense response to virus"/>
    <property type="evidence" value="ECO:0007669"/>
    <property type="project" value="UniProtKB-KW"/>
</dbReference>
<sequence>MTADPTANGIRLELRLRMLSDWHIGTGTARHGLVDRVVQRDGRGLPFVPAKTLIGVWRDACEVAASALDSGPTGVWHDWVEYLFGTQSPSRVDEEARAPEQAVHAPRPAALMLEGALSFPGRLGEVLADRPQLLEAVTFVKPGVAIDARTGAAADDKLRYEEMARGGLTLTGAAELHGAEALDPDQRACALGLLWIGAELLESIGGKRRRGAGRCRLELTASEAPPSMERLQQLAQDPAAPPPPPAVADCEPERHQSSDDASWERVALTFTLETPLLAHDRALGNLDIGRDHIPGWMLLPAVLRHLDSAAAAAAARRGDLVVTPATPVVGGGRGRPVPGVLARVKDEPGRLINRMVQKPDEPVERFRAGYVPADSDGPISVARPNFVLRMHNTVHDHKQRPTSDLGGVYVYQALEPGTELAAEIRVRTGILPKGWHERLPSTWRLGRSRKDDYGLVRVKARPIQDQSPRPEQDALREGDLLRVWLLSDVLVLGPRLNPSGDPADLARALQDAFTAAGATDVRLEPHRSDNGMANAYDVARTDSWHTAWRLPRPSLLGLAAGGCLTFRVTNGRIPAKALSAVELAGVGLRRGEGFGQVRFNDPLLTAPMTRREQKDPEPEADPNGKAQLLGTAEAETDPSGRARLLGPDEAGHKEARVIERAAWRAEIRRRAEQCAADADNEVLHGLTELSASRLNSIRSLLTRLDAEPDDIRRRIARLTARWDAPQVQQALEALLVDEDKVWDVLGLPTPELFLTKDAEQQLRRELRPEALRTLLTACVAAHTRRLARQERAAVLEQAGRS</sequence>
<dbReference type="PANTHER" id="PTHR35579">
    <property type="entry name" value="CRISPR SYSTEM CMS ENDORIBONUCLEASE CSM3"/>
    <property type="match status" value="1"/>
</dbReference>
<feature type="region of interest" description="Disordered" evidence="3">
    <location>
        <begin position="221"/>
        <end position="261"/>
    </location>
</feature>
<dbReference type="PANTHER" id="PTHR35579:SF3">
    <property type="entry name" value="CRISPR SYSTEM CMS ENDORIBONUCLEASE CSM3"/>
    <property type="match status" value="1"/>
</dbReference>
<name>A0A9W6PW63_9ACTN</name>
<keyword evidence="1" id="KW-0051">Antiviral defense</keyword>
<evidence type="ECO:0000256" key="2">
    <source>
        <dbReference type="ARBA" id="ARBA00093789"/>
    </source>
</evidence>
<evidence type="ECO:0000313" key="5">
    <source>
        <dbReference type="EMBL" id="GLW64301.1"/>
    </source>
</evidence>
<dbReference type="EMBL" id="BSRZ01000005">
    <property type="protein sequence ID" value="GLW64301.1"/>
    <property type="molecule type" value="Genomic_DNA"/>
</dbReference>
<evidence type="ECO:0000256" key="1">
    <source>
        <dbReference type="ARBA" id="ARBA00023118"/>
    </source>
</evidence>
<gene>
    <name evidence="5" type="ORF">Arub01_25450</name>
</gene>
<evidence type="ECO:0000259" key="4">
    <source>
        <dbReference type="Pfam" id="PF03787"/>
    </source>
</evidence>
<organism evidence="5 6">
    <name type="scientific">Actinomadura rubrobrunea</name>
    <dbReference type="NCBI Taxonomy" id="115335"/>
    <lineage>
        <taxon>Bacteria</taxon>
        <taxon>Bacillati</taxon>
        <taxon>Actinomycetota</taxon>
        <taxon>Actinomycetes</taxon>
        <taxon>Streptosporangiales</taxon>
        <taxon>Thermomonosporaceae</taxon>
        <taxon>Actinomadura</taxon>
    </lineage>
</organism>
<dbReference type="InterPro" id="IPR005537">
    <property type="entry name" value="RAMP_III_fam"/>
</dbReference>